<feature type="domain" description="Response regulatory" evidence="3">
    <location>
        <begin position="40"/>
        <end position="81"/>
    </location>
</feature>
<organism evidence="4 5">
    <name type="scientific">Methylobacterium aquaticum</name>
    <dbReference type="NCBI Taxonomy" id="270351"/>
    <lineage>
        <taxon>Bacteria</taxon>
        <taxon>Pseudomonadati</taxon>
        <taxon>Pseudomonadota</taxon>
        <taxon>Alphaproteobacteria</taxon>
        <taxon>Hyphomicrobiales</taxon>
        <taxon>Methylobacteriaceae</taxon>
        <taxon>Methylobacterium</taxon>
    </lineage>
</organism>
<accession>A0A0J6T034</accession>
<name>A0A0J6T034_9HYPH</name>
<evidence type="ECO:0000313" key="5">
    <source>
        <dbReference type="Proteomes" id="UP000035929"/>
    </source>
</evidence>
<proteinExistence type="predicted"/>
<dbReference type="InterPro" id="IPR001789">
    <property type="entry name" value="Sig_transdc_resp-reg_receiver"/>
</dbReference>
<evidence type="ECO:0000313" key="4">
    <source>
        <dbReference type="EMBL" id="KMO39344.1"/>
    </source>
</evidence>
<dbReference type="GO" id="GO:0000160">
    <property type="term" value="P:phosphorelay signal transduction system"/>
    <property type="evidence" value="ECO:0007669"/>
    <property type="project" value="InterPro"/>
</dbReference>
<evidence type="ECO:0000259" key="3">
    <source>
        <dbReference type="PROSITE" id="PS50110"/>
    </source>
</evidence>
<feature type="compositionally biased region" description="Basic and acidic residues" evidence="2">
    <location>
        <begin position="17"/>
        <end position="32"/>
    </location>
</feature>
<dbReference type="PATRIC" id="fig|270351.6.peg.4779"/>
<comment type="caution">
    <text evidence="4">The sequence shown here is derived from an EMBL/GenBank/DDBJ whole genome shotgun (WGS) entry which is preliminary data.</text>
</comment>
<dbReference type="Proteomes" id="UP000035929">
    <property type="component" value="Unassembled WGS sequence"/>
</dbReference>
<dbReference type="EMBL" id="LABX01000032">
    <property type="protein sequence ID" value="KMO39344.1"/>
    <property type="molecule type" value="Genomic_DNA"/>
</dbReference>
<protein>
    <recommendedName>
        <fullName evidence="3">Response regulatory domain-containing protein</fullName>
    </recommendedName>
</protein>
<dbReference type="AlphaFoldDB" id="A0A0J6T034"/>
<feature type="region of interest" description="Disordered" evidence="2">
    <location>
        <begin position="1"/>
        <end position="32"/>
    </location>
</feature>
<gene>
    <name evidence="4" type="ORF">VP06_04190</name>
</gene>
<dbReference type="PROSITE" id="PS50110">
    <property type="entry name" value="RESPONSE_REGULATORY"/>
    <property type="match status" value="1"/>
</dbReference>
<sequence length="81" mass="8652">MQGAALPSLQSDTINRSPERGRGSIREVEPGRAPVEHIDHVLIVDGDHEIRELVSGCLRKNGRRVGAAGGGRQMRAPACEG</sequence>
<evidence type="ECO:0000256" key="2">
    <source>
        <dbReference type="SAM" id="MobiDB-lite"/>
    </source>
</evidence>
<evidence type="ECO:0000256" key="1">
    <source>
        <dbReference type="PROSITE-ProRule" id="PRU00169"/>
    </source>
</evidence>
<reference evidence="4 5" key="1">
    <citation type="submission" date="2015-03" db="EMBL/GenBank/DDBJ databases">
        <title>Genome sequencing of Methylobacterium aquaticum DSM16371 type strain.</title>
        <authorList>
            <person name="Chaudhry V."/>
            <person name="Patil P.B."/>
        </authorList>
    </citation>
    <scope>NUCLEOTIDE SEQUENCE [LARGE SCALE GENOMIC DNA]</scope>
    <source>
        <strain evidence="4 5">DSM 16371</strain>
    </source>
</reference>
<comment type="caution">
    <text evidence="1">Lacks conserved residue(s) required for the propagation of feature annotation.</text>
</comment>